<dbReference type="Proteomes" id="UP000626109">
    <property type="component" value="Unassembled WGS sequence"/>
</dbReference>
<name>A0A813LIJ8_POLGL</name>
<accession>A0A813LIJ8</accession>
<evidence type="ECO:0000313" key="2">
    <source>
        <dbReference type="Proteomes" id="UP000626109"/>
    </source>
</evidence>
<evidence type="ECO:0000313" key="1">
    <source>
        <dbReference type="EMBL" id="CAE8729870.1"/>
    </source>
</evidence>
<protein>
    <submittedName>
        <fullName evidence="1">Uncharacterized protein</fullName>
    </submittedName>
</protein>
<sequence length="230" mass="25109">VTGPRFYVSLTRRAMDLFGKTPPIPRGLQRLLWPDAEDSEGTQRLRGLGWALAPPGSDPQQLHADIWGGPKHPKRGRIRFPHILWKSAKGAFCTTQVVPGGFTEGVTSRNDYERLVTARSCALVFDSEVLHRGGAVPKAPLGSVGRWASSCSLEFCSASGWTAWQGGTEGTVADPSDEEWAMLPVAARRPALDQAAEDAEEAEQERTCLLREATSQAALRSEQRLWEASS</sequence>
<feature type="non-terminal residue" evidence="1">
    <location>
        <position position="1"/>
    </location>
</feature>
<reference evidence="1" key="1">
    <citation type="submission" date="2021-02" db="EMBL/GenBank/DDBJ databases">
        <authorList>
            <person name="Dougan E. K."/>
            <person name="Rhodes N."/>
            <person name="Thang M."/>
            <person name="Chan C."/>
        </authorList>
    </citation>
    <scope>NUCLEOTIDE SEQUENCE</scope>
</reference>
<dbReference type="EMBL" id="CAJNNW010035759">
    <property type="protein sequence ID" value="CAE8729870.1"/>
    <property type="molecule type" value="Genomic_DNA"/>
</dbReference>
<comment type="caution">
    <text evidence="1">The sequence shown here is derived from an EMBL/GenBank/DDBJ whole genome shotgun (WGS) entry which is preliminary data.</text>
</comment>
<proteinExistence type="predicted"/>
<gene>
    <name evidence="1" type="ORF">PGLA2088_LOCUS45553</name>
</gene>
<organism evidence="1 2">
    <name type="scientific">Polarella glacialis</name>
    <name type="common">Dinoflagellate</name>
    <dbReference type="NCBI Taxonomy" id="89957"/>
    <lineage>
        <taxon>Eukaryota</taxon>
        <taxon>Sar</taxon>
        <taxon>Alveolata</taxon>
        <taxon>Dinophyceae</taxon>
        <taxon>Suessiales</taxon>
        <taxon>Suessiaceae</taxon>
        <taxon>Polarella</taxon>
    </lineage>
</organism>
<dbReference type="AlphaFoldDB" id="A0A813LIJ8"/>